<sequence length="193" mass="21344">MAKINGIQIHVEKESLQNDVELPSHPVEKGINLTDHVEREPVVLSISGKLIRPDNTSLETLIGRLSTIETKGTAIVYEGRRIYHNLMIAAFSYDADSKIMNGFNFSMKLKEVRFAAPSYVSLPAKAKSAVAGVSSVGRKQTVNKKQSPIYHVTKKGDTYYGVAIKYGVNWQDVQKNNKYPATQIPIGVKIKVG</sequence>
<dbReference type="EMBL" id="VDGI01000001">
    <property type="protein sequence ID" value="TQR21795.1"/>
    <property type="molecule type" value="Genomic_DNA"/>
</dbReference>
<evidence type="ECO:0000313" key="2">
    <source>
        <dbReference type="EMBL" id="TQR21795.1"/>
    </source>
</evidence>
<dbReference type="Gene3D" id="3.10.350.10">
    <property type="entry name" value="LysM domain"/>
    <property type="match status" value="1"/>
</dbReference>
<dbReference type="Proteomes" id="UP000316626">
    <property type="component" value="Unassembled WGS sequence"/>
</dbReference>
<proteinExistence type="predicted"/>
<reference evidence="2 3" key="1">
    <citation type="submission" date="2019-06" db="EMBL/GenBank/DDBJ databases">
        <title>Psychrobacillus vulpis sp. nov., a new species isolated from feces of a red fox that inhabits in The Tablas de Daimiel Natural Park, Albacete, Spain.</title>
        <authorList>
            <person name="Rodriguez M."/>
            <person name="Reina J.C."/>
            <person name="Bejar V."/>
            <person name="Llamas I."/>
        </authorList>
    </citation>
    <scope>NUCLEOTIDE SEQUENCE [LARGE SCALE GENOMIC DNA]</scope>
    <source>
        <strain evidence="2 3">Z8</strain>
    </source>
</reference>
<dbReference type="InterPro" id="IPR036779">
    <property type="entry name" value="LysM_dom_sf"/>
</dbReference>
<dbReference type="OrthoDB" id="2969869at2"/>
<dbReference type="Pfam" id="PF21821">
    <property type="entry name" value="Dit_like"/>
    <property type="match status" value="1"/>
</dbReference>
<dbReference type="Pfam" id="PF01476">
    <property type="entry name" value="LysM"/>
    <property type="match status" value="1"/>
</dbReference>
<evidence type="ECO:0000259" key="1">
    <source>
        <dbReference type="PROSITE" id="PS51782"/>
    </source>
</evidence>
<dbReference type="AlphaFoldDB" id="A0A544TWG6"/>
<accession>A0A544TWG6</accession>
<evidence type="ECO:0000313" key="3">
    <source>
        <dbReference type="Proteomes" id="UP000316626"/>
    </source>
</evidence>
<feature type="domain" description="LysM" evidence="1">
    <location>
        <begin position="149"/>
        <end position="193"/>
    </location>
</feature>
<dbReference type="PROSITE" id="PS51782">
    <property type="entry name" value="LYSM"/>
    <property type="match status" value="1"/>
</dbReference>
<dbReference type="InterPro" id="IPR018392">
    <property type="entry name" value="LysM"/>
</dbReference>
<organism evidence="2 3">
    <name type="scientific">Psychrobacillus vulpis</name>
    <dbReference type="NCBI Taxonomy" id="2325572"/>
    <lineage>
        <taxon>Bacteria</taxon>
        <taxon>Bacillati</taxon>
        <taxon>Bacillota</taxon>
        <taxon>Bacilli</taxon>
        <taxon>Bacillales</taxon>
        <taxon>Bacillaceae</taxon>
        <taxon>Psychrobacillus</taxon>
    </lineage>
</organism>
<protein>
    <submittedName>
        <fullName evidence="2">LysM peptidoglycan-binding domain-containing protein</fullName>
    </submittedName>
</protein>
<keyword evidence="3" id="KW-1185">Reference proteome</keyword>
<name>A0A544TWG6_9BACI</name>
<gene>
    <name evidence="2" type="ORF">FG384_02280</name>
</gene>
<dbReference type="SUPFAM" id="SSF54106">
    <property type="entry name" value="LysM domain"/>
    <property type="match status" value="1"/>
</dbReference>
<dbReference type="RefSeq" id="WP_142640921.1">
    <property type="nucleotide sequence ID" value="NZ_VDGI01000001.1"/>
</dbReference>
<dbReference type="CDD" id="cd00118">
    <property type="entry name" value="LysM"/>
    <property type="match status" value="1"/>
</dbReference>
<dbReference type="InterPro" id="IPR048494">
    <property type="entry name" value="Dit-like_N"/>
</dbReference>
<dbReference type="SMART" id="SM00257">
    <property type="entry name" value="LysM"/>
    <property type="match status" value="1"/>
</dbReference>
<comment type="caution">
    <text evidence="2">The sequence shown here is derived from an EMBL/GenBank/DDBJ whole genome shotgun (WGS) entry which is preliminary data.</text>
</comment>